<reference evidence="3" key="1">
    <citation type="submission" date="2022-10" db="EMBL/GenBank/DDBJ databases">
        <title>Genome assembly of Pristionchus species.</title>
        <authorList>
            <person name="Yoshida K."/>
            <person name="Sommer R.J."/>
        </authorList>
    </citation>
    <scope>NUCLEOTIDE SEQUENCE [LARGE SCALE GENOMIC DNA]</scope>
    <source>
        <strain evidence="3">RS5460</strain>
    </source>
</reference>
<organism evidence="2 3">
    <name type="scientific">Pristionchus mayeri</name>
    <dbReference type="NCBI Taxonomy" id="1317129"/>
    <lineage>
        <taxon>Eukaryota</taxon>
        <taxon>Metazoa</taxon>
        <taxon>Ecdysozoa</taxon>
        <taxon>Nematoda</taxon>
        <taxon>Chromadorea</taxon>
        <taxon>Rhabditida</taxon>
        <taxon>Rhabditina</taxon>
        <taxon>Diplogasteromorpha</taxon>
        <taxon>Diplogasteroidea</taxon>
        <taxon>Neodiplogasteridae</taxon>
        <taxon>Pristionchus</taxon>
    </lineage>
</organism>
<comment type="caution">
    <text evidence="2">The sequence shown here is derived from an EMBL/GenBank/DDBJ whole genome shotgun (WGS) entry which is preliminary data.</text>
</comment>
<name>A0AAN5D4Z3_9BILA</name>
<accession>A0AAN5D4Z3</accession>
<feature type="non-terminal residue" evidence="2">
    <location>
        <position position="87"/>
    </location>
</feature>
<dbReference type="EMBL" id="BTRK01000005">
    <property type="protein sequence ID" value="GMR55734.1"/>
    <property type="molecule type" value="Genomic_DNA"/>
</dbReference>
<dbReference type="Proteomes" id="UP001328107">
    <property type="component" value="Unassembled WGS sequence"/>
</dbReference>
<feature type="coiled-coil region" evidence="1">
    <location>
        <begin position="12"/>
        <end position="60"/>
    </location>
</feature>
<sequence>FLAQEHITSWIMEEQYAEISFLREQLLKKEEDFESFRIYMARLESELGNSKEMLRSSRAENENLLTTVCALNERIDQLTAINQQLEY</sequence>
<proteinExistence type="predicted"/>
<feature type="non-terminal residue" evidence="2">
    <location>
        <position position="1"/>
    </location>
</feature>
<evidence type="ECO:0000256" key="1">
    <source>
        <dbReference type="SAM" id="Coils"/>
    </source>
</evidence>
<protein>
    <submittedName>
        <fullName evidence="2">Uncharacterized protein</fullName>
    </submittedName>
</protein>
<dbReference type="AlphaFoldDB" id="A0AAN5D4Z3"/>
<gene>
    <name evidence="2" type="ORF">PMAYCL1PPCAC_25929</name>
</gene>
<evidence type="ECO:0000313" key="3">
    <source>
        <dbReference type="Proteomes" id="UP001328107"/>
    </source>
</evidence>
<evidence type="ECO:0000313" key="2">
    <source>
        <dbReference type="EMBL" id="GMR55734.1"/>
    </source>
</evidence>
<keyword evidence="3" id="KW-1185">Reference proteome</keyword>
<keyword evidence="1" id="KW-0175">Coiled coil</keyword>